<feature type="region of interest" description="Disordered" evidence="1">
    <location>
        <begin position="189"/>
        <end position="209"/>
    </location>
</feature>
<evidence type="ECO:0000313" key="2">
    <source>
        <dbReference type="EMBL" id="KAF2203372.1"/>
    </source>
</evidence>
<feature type="compositionally biased region" description="Basic and acidic residues" evidence="1">
    <location>
        <begin position="199"/>
        <end position="209"/>
    </location>
</feature>
<dbReference type="EMBL" id="ML993905">
    <property type="protein sequence ID" value="KAF2203372.1"/>
    <property type="molecule type" value="Genomic_DNA"/>
</dbReference>
<sequence length="260" mass="29896">MESGQSKEDNRERFKRAAIGIINDVYFAGTSKWIERNTPQGKGKADYTIAEGTAGSSSTMKPTRQTHYLANIGQHAVGTKVKTRRPADGDLKRWLNNKKKGDTQNRSGDIEQPGQGQMWQRRHHRDEEPKDRSGPAMSSGERVNCSKGINPRGHGEQKEHTDIVRRSYGRMRRKDRRGIGLRIPSTEKLQGTSGRVRHGISDSKREKAKETIEISQRHRYGEPKMLLPWAITSTEEVMNMRIRKSRKSLERKQRMNKWQH</sequence>
<protein>
    <submittedName>
        <fullName evidence="2">Uncharacterized protein</fullName>
    </submittedName>
</protein>
<gene>
    <name evidence="2" type="ORF">GQ43DRAFT_499402</name>
</gene>
<comment type="caution">
    <text evidence="2">The sequence shown here is derived from an EMBL/GenBank/DDBJ whole genome shotgun (WGS) entry which is preliminary data.</text>
</comment>
<accession>A0A9P4JQ77</accession>
<reference evidence="2" key="1">
    <citation type="journal article" date="2020" name="Stud. Mycol.">
        <title>101 Dothideomycetes genomes: a test case for predicting lifestyles and emergence of pathogens.</title>
        <authorList>
            <person name="Haridas S."/>
            <person name="Albert R."/>
            <person name="Binder M."/>
            <person name="Bloem J."/>
            <person name="Labutti K."/>
            <person name="Salamov A."/>
            <person name="Andreopoulos B."/>
            <person name="Baker S."/>
            <person name="Barry K."/>
            <person name="Bills G."/>
            <person name="Bluhm B."/>
            <person name="Cannon C."/>
            <person name="Castanera R."/>
            <person name="Culley D."/>
            <person name="Daum C."/>
            <person name="Ezra D."/>
            <person name="Gonzalez J."/>
            <person name="Henrissat B."/>
            <person name="Kuo A."/>
            <person name="Liang C."/>
            <person name="Lipzen A."/>
            <person name="Lutzoni F."/>
            <person name="Magnuson J."/>
            <person name="Mondo S."/>
            <person name="Nolan M."/>
            <person name="Ohm R."/>
            <person name="Pangilinan J."/>
            <person name="Park H.-J."/>
            <person name="Ramirez L."/>
            <person name="Alfaro M."/>
            <person name="Sun H."/>
            <person name="Tritt A."/>
            <person name="Yoshinaga Y."/>
            <person name="Zwiers L.-H."/>
            <person name="Turgeon B."/>
            <person name="Goodwin S."/>
            <person name="Spatafora J."/>
            <person name="Crous P."/>
            <person name="Grigoriev I."/>
        </authorList>
    </citation>
    <scope>NUCLEOTIDE SEQUENCE</scope>
    <source>
        <strain evidence="2">ATCC 74209</strain>
    </source>
</reference>
<name>A0A9P4JQ77_9PLEO</name>
<feature type="compositionally biased region" description="Basic and acidic residues" evidence="1">
    <location>
        <begin position="153"/>
        <end position="164"/>
    </location>
</feature>
<feature type="compositionally biased region" description="Basic and acidic residues" evidence="1">
    <location>
        <begin position="85"/>
        <end position="103"/>
    </location>
</feature>
<evidence type="ECO:0000313" key="3">
    <source>
        <dbReference type="Proteomes" id="UP000799536"/>
    </source>
</evidence>
<dbReference type="AlphaFoldDB" id="A0A9P4JQ77"/>
<organism evidence="2 3">
    <name type="scientific">Delitschia confertaspora ATCC 74209</name>
    <dbReference type="NCBI Taxonomy" id="1513339"/>
    <lineage>
        <taxon>Eukaryota</taxon>
        <taxon>Fungi</taxon>
        <taxon>Dikarya</taxon>
        <taxon>Ascomycota</taxon>
        <taxon>Pezizomycotina</taxon>
        <taxon>Dothideomycetes</taxon>
        <taxon>Pleosporomycetidae</taxon>
        <taxon>Pleosporales</taxon>
        <taxon>Delitschiaceae</taxon>
        <taxon>Delitschia</taxon>
    </lineage>
</organism>
<evidence type="ECO:0000256" key="1">
    <source>
        <dbReference type="SAM" id="MobiDB-lite"/>
    </source>
</evidence>
<keyword evidence="3" id="KW-1185">Reference proteome</keyword>
<dbReference type="Proteomes" id="UP000799536">
    <property type="component" value="Unassembled WGS sequence"/>
</dbReference>
<feature type="region of interest" description="Disordered" evidence="1">
    <location>
        <begin position="70"/>
        <end position="164"/>
    </location>
</feature>
<proteinExistence type="predicted"/>